<evidence type="ECO:0000313" key="2">
    <source>
        <dbReference type="Proteomes" id="UP000006073"/>
    </source>
</evidence>
<gene>
    <name evidence="1" type="ORF">A33Q_0886</name>
</gene>
<protein>
    <submittedName>
        <fullName evidence="1">Uncharacterized protein</fullName>
    </submittedName>
</protein>
<dbReference type="EMBL" id="ALWO02000021">
    <property type="protein sequence ID" value="EOZ98903.1"/>
    <property type="molecule type" value="Genomic_DNA"/>
</dbReference>
<organism evidence="1 2">
    <name type="scientific">Indibacter alkaliphilus (strain CCUG 57479 / KCTC 22604 / LW1)</name>
    <dbReference type="NCBI Taxonomy" id="1189612"/>
    <lineage>
        <taxon>Bacteria</taxon>
        <taxon>Pseudomonadati</taxon>
        <taxon>Bacteroidota</taxon>
        <taxon>Cytophagia</taxon>
        <taxon>Cytophagales</taxon>
        <taxon>Cyclobacteriaceae</taxon>
    </lineage>
</organism>
<sequence>MKTKEDITKLALQVAETSNLILESLNKKIKPDFKDSYLLGILSRSAVINYDINQILSKNNHNLHTSVFILLRCLLDDFIHILHLLQNNFEEEEIVKIAASAHRQRFKTLEESRKINYKFFGGENNQLQTQSREDELKEEFLQNPNNDIFFQEKSEFKFKKFKTVQQLVDNLPETEIGQANVHAFILWKFLSQYIHFSNLTFYMENQEETRKIEIAQLEEVLFYCYKTIVCAFDELKKRHEFLEWKDPHNLNDYFNSLSV</sequence>
<dbReference type="Pfam" id="PF18928">
    <property type="entry name" value="DUF5677"/>
    <property type="match status" value="1"/>
</dbReference>
<comment type="caution">
    <text evidence="1">The sequence shown here is derived from an EMBL/GenBank/DDBJ whole genome shotgun (WGS) entry which is preliminary data.</text>
</comment>
<dbReference type="AlphaFoldDB" id="S2E9C1"/>
<dbReference type="InterPro" id="IPR043733">
    <property type="entry name" value="DUF5677"/>
</dbReference>
<proteinExistence type="predicted"/>
<keyword evidence="2" id="KW-1185">Reference proteome</keyword>
<evidence type="ECO:0000313" key="1">
    <source>
        <dbReference type="EMBL" id="EOZ98903.1"/>
    </source>
</evidence>
<dbReference type="Proteomes" id="UP000006073">
    <property type="component" value="Unassembled WGS sequence"/>
</dbReference>
<accession>S2E9C1</accession>
<dbReference type="RefSeq" id="WP_009035925.1">
    <property type="nucleotide sequence ID" value="NZ_ALWO02000021.1"/>
</dbReference>
<reference evidence="1 2" key="1">
    <citation type="journal article" date="2013" name="Genome Announc.">
        <title>Draft Genome Sequence of Indibacter alkaliphilus Strain LW1T, Isolated from Lonar Lake, a Haloalkaline Lake in the Buldana District of Maharashtra, India.</title>
        <authorList>
            <person name="Singh A."/>
            <person name="Kumar Jangir P."/>
            <person name="Sharma R."/>
            <person name="Singh A."/>
            <person name="Kumar Pinnaka A."/>
            <person name="Shivaji S."/>
        </authorList>
    </citation>
    <scope>NUCLEOTIDE SEQUENCE [LARGE SCALE GENOMIC DNA]</scope>
    <source>
        <strain evidence="2">CCUG 57479 / KCTC 22604 / LW1</strain>
    </source>
</reference>
<name>S2E9C1_INDAL</name>